<comment type="catalytic activity">
    <reaction evidence="12">
        <text>a di-trans,poly-cis-dolichyl beta-D-mannosyl phosphate + L-threonyl-[protein] = 3-O-(alpha-D-mannosyl)-L-threonyl-[protein] + a di-trans,poly-cis-dolichyl phosphate + H(+)</text>
        <dbReference type="Rhea" id="RHEA:53396"/>
        <dbReference type="Rhea" id="RHEA-COMP:11060"/>
        <dbReference type="Rhea" id="RHEA-COMP:13547"/>
        <dbReference type="Rhea" id="RHEA-COMP:19498"/>
        <dbReference type="Rhea" id="RHEA-COMP:19501"/>
        <dbReference type="ChEBI" id="CHEBI:15378"/>
        <dbReference type="ChEBI" id="CHEBI:30013"/>
        <dbReference type="ChEBI" id="CHEBI:57683"/>
        <dbReference type="ChEBI" id="CHEBI:58211"/>
        <dbReference type="ChEBI" id="CHEBI:137323"/>
        <dbReference type="EC" id="2.4.1.109"/>
    </reaction>
</comment>
<feature type="domain" description="MIR" evidence="20">
    <location>
        <begin position="442"/>
        <end position="499"/>
    </location>
</feature>
<dbReference type="STRING" id="7168.A0A182NV70"/>
<dbReference type="SMART" id="SM00472">
    <property type="entry name" value="MIR"/>
    <property type="match status" value="3"/>
</dbReference>
<dbReference type="VEuPathDB" id="VectorBase:ADIR011571"/>
<feature type="transmembrane region" description="Helical" evidence="19">
    <location>
        <begin position="179"/>
        <end position="199"/>
    </location>
</feature>
<dbReference type="EnsemblMetazoa" id="ADIR011571-RA">
    <property type="protein sequence ID" value="ADIR011571-PA"/>
    <property type="gene ID" value="ADIR011571"/>
</dbReference>
<evidence type="ECO:0000313" key="21">
    <source>
        <dbReference type="EnsemblMetazoa" id="ADIR011571-PA"/>
    </source>
</evidence>
<dbReference type="InterPro" id="IPR016093">
    <property type="entry name" value="MIR_motif"/>
</dbReference>
<evidence type="ECO:0000256" key="19">
    <source>
        <dbReference type="SAM" id="Phobius"/>
    </source>
</evidence>
<comment type="similarity">
    <text evidence="3">Belongs to the glycosyltransferase 39 family.</text>
</comment>
<evidence type="ECO:0000256" key="5">
    <source>
        <dbReference type="ARBA" id="ARBA00022676"/>
    </source>
</evidence>
<keyword evidence="11 19" id="KW-0472">Membrane</keyword>
<feature type="compositionally biased region" description="Polar residues" evidence="18">
    <location>
        <begin position="1"/>
        <end position="17"/>
    </location>
</feature>
<keyword evidence="22" id="KW-1185">Reference proteome</keyword>
<feature type="region of interest" description="Disordered" evidence="18">
    <location>
        <begin position="1"/>
        <end position="79"/>
    </location>
</feature>
<evidence type="ECO:0000256" key="16">
    <source>
        <dbReference type="ARBA" id="ARBA00073145"/>
    </source>
</evidence>
<reference evidence="21" key="2">
    <citation type="submission" date="2020-05" db="UniProtKB">
        <authorList>
            <consortium name="EnsemblMetazoa"/>
        </authorList>
    </citation>
    <scope>IDENTIFICATION</scope>
    <source>
        <strain evidence="21">WRAIR2</strain>
    </source>
</reference>
<evidence type="ECO:0000256" key="6">
    <source>
        <dbReference type="ARBA" id="ARBA00022679"/>
    </source>
</evidence>
<feature type="transmembrane region" description="Helical" evidence="19">
    <location>
        <begin position="271"/>
        <end position="293"/>
    </location>
</feature>
<feature type="compositionally biased region" description="Basic residues" evidence="18">
    <location>
        <begin position="18"/>
        <end position="27"/>
    </location>
</feature>
<dbReference type="FunFam" id="2.80.10.50:FF:000012">
    <property type="entry name" value="Protein O-mannosyl-transferase 1"/>
    <property type="match status" value="1"/>
</dbReference>
<evidence type="ECO:0000256" key="1">
    <source>
        <dbReference type="ARBA" id="ARBA00004477"/>
    </source>
</evidence>
<evidence type="ECO:0000256" key="13">
    <source>
        <dbReference type="ARBA" id="ARBA00045102"/>
    </source>
</evidence>
<feature type="transmembrane region" description="Helical" evidence="19">
    <location>
        <begin position="745"/>
        <end position="766"/>
    </location>
</feature>
<sequence>MDTTASEQPSSTETVTVRNRRPQKKQQKGSEDGDKRSKLMETDEHERLHPTAGDEPVAKCANAGETKPKEIGERNASDQEADDRFSVSIRLQFNAATVVLFLLSFLTRFYRITHPRGVVFDEIHFGKFVSLYLKNTFYFDQHPPLGKLLIAGAAGAVGYSGSFEFPKIGSEYDATVPILALRFVPALCGSLLAPIVYSILRQVKLGQGISILGGLLIILDNALLTHSRFILMESMLLFFAALGILTVLKFLQAEPFSVRWWTLGSIASASLTAAVCVKFVGFYSYLLAMYMIGRHVWMELPDRRKTNAYILLKVIAKATLILAVSGAVYVGCFYVHFATLYKAGPHDNVMTSAFQASLEGGLASITKGQPLRVQHGSQITLKHTHGRVCWLHSHTHVYPIKYKDGRGSSHQQQVTCYGFKDVNNWWIVKRPNKDSLMVDDEPDYIEHGDVVQLVHGVTSRALNSHDVASAMSPLCQEVSCYIDYNISMSANLLWRVEILNGKESKNKWHAITSQVRLVHVNTTAALKYTGEQLPDWGFNQFEVAADRRQQTIDTIWNVEEHRYTQHKDKKDVLNKLLTTEMIPTEPTKLSFWSKFSELQLKMLLHADKLESHMYSSEPHEWPLMDKGIAYWIDGESNAQVHLLGNLVIWYSATLAILLYVAFMVFYLIRRRREQYDLAPAEWDRFRLGGEIFLAGYLIHYLPYLFVERTLFLYNYLPALLFKVLLLCFVLDHCQLALRKFVKQPRLVLGIYRAIVMGWFAGVVYFFQRYSVLSYGTTTLSADDVLELRLKDTWDLIVHKP</sequence>
<dbReference type="PANTHER" id="PTHR10050">
    <property type="entry name" value="DOLICHYL-PHOSPHATE-MANNOSE--PROTEIN MANNOSYLTRANSFERASE"/>
    <property type="match status" value="1"/>
</dbReference>
<dbReference type="InterPro" id="IPR003342">
    <property type="entry name" value="ArnT-like_N"/>
</dbReference>
<dbReference type="EC" id="2.4.1.109" evidence="4"/>
<evidence type="ECO:0000256" key="14">
    <source>
        <dbReference type="ARBA" id="ARBA00059310"/>
    </source>
</evidence>
<protein>
    <recommendedName>
        <fullName evidence="16">Protein O-mannosyltransferase 1</fullName>
        <ecNumber evidence="4">2.4.1.109</ecNumber>
    </recommendedName>
    <alternativeName>
        <fullName evidence="17">Protein rotated abdomen</fullName>
    </alternativeName>
</protein>
<feature type="domain" description="MIR" evidence="20">
    <location>
        <begin position="370"/>
        <end position="431"/>
    </location>
</feature>
<keyword evidence="6" id="KW-0808">Transferase</keyword>
<evidence type="ECO:0000256" key="8">
    <source>
        <dbReference type="ARBA" id="ARBA00022737"/>
    </source>
</evidence>
<dbReference type="UniPathway" id="UPA00378"/>
<feature type="transmembrane region" description="Helical" evidence="19">
    <location>
        <begin position="230"/>
        <end position="251"/>
    </location>
</feature>
<dbReference type="Pfam" id="PF02366">
    <property type="entry name" value="PMT"/>
    <property type="match status" value="1"/>
</dbReference>
<comment type="function">
    <text evidence="14">Rt/POMT1 and tw/POMT2 function as a protein O-mannosyltransferase in association with each other to generate and maintain normal muscle development.</text>
</comment>
<evidence type="ECO:0000256" key="9">
    <source>
        <dbReference type="ARBA" id="ARBA00022824"/>
    </source>
</evidence>
<dbReference type="InterPro" id="IPR027005">
    <property type="entry name" value="PMT-like"/>
</dbReference>
<evidence type="ECO:0000256" key="4">
    <source>
        <dbReference type="ARBA" id="ARBA00012839"/>
    </source>
</evidence>
<name>A0A182NV70_9DIPT</name>
<dbReference type="AlphaFoldDB" id="A0A182NV70"/>
<feature type="transmembrane region" description="Helical" evidence="19">
    <location>
        <begin position="91"/>
        <end position="110"/>
    </location>
</feature>
<dbReference type="InterPro" id="IPR036300">
    <property type="entry name" value="MIR_dom_sf"/>
</dbReference>
<dbReference type="PROSITE" id="PS50919">
    <property type="entry name" value="MIR"/>
    <property type="match status" value="3"/>
</dbReference>
<keyword evidence="5" id="KW-0328">Glycosyltransferase</keyword>
<comment type="catalytic activity">
    <reaction evidence="13">
        <text>a di-trans,poly-cis-dolichyl beta-D-mannosyl phosphate + L-seryl-[protein] = 3-O-(alpha-D-mannosyl)-L-seryl-[protein] + a di-trans,poly-cis-dolichyl phosphate + H(+)</text>
        <dbReference type="Rhea" id="RHEA:17377"/>
        <dbReference type="Rhea" id="RHEA-COMP:9863"/>
        <dbReference type="Rhea" id="RHEA-COMP:13546"/>
        <dbReference type="Rhea" id="RHEA-COMP:19498"/>
        <dbReference type="Rhea" id="RHEA-COMP:19501"/>
        <dbReference type="ChEBI" id="CHEBI:15378"/>
        <dbReference type="ChEBI" id="CHEBI:29999"/>
        <dbReference type="ChEBI" id="CHEBI:57683"/>
        <dbReference type="ChEBI" id="CHEBI:58211"/>
        <dbReference type="ChEBI" id="CHEBI:137321"/>
        <dbReference type="EC" id="2.4.1.109"/>
    </reaction>
</comment>
<dbReference type="InterPro" id="IPR032421">
    <property type="entry name" value="PMT_4TMC"/>
</dbReference>
<feature type="transmembrane region" description="Helical" evidence="19">
    <location>
        <begin position="314"/>
        <end position="337"/>
    </location>
</feature>
<evidence type="ECO:0000313" key="22">
    <source>
        <dbReference type="Proteomes" id="UP000075884"/>
    </source>
</evidence>
<feature type="transmembrane region" description="Helical" evidence="19">
    <location>
        <begin position="712"/>
        <end position="733"/>
    </location>
</feature>
<evidence type="ECO:0000256" key="18">
    <source>
        <dbReference type="SAM" id="MobiDB-lite"/>
    </source>
</evidence>
<feature type="compositionally biased region" description="Basic and acidic residues" evidence="18">
    <location>
        <begin position="66"/>
        <end position="79"/>
    </location>
</feature>
<feature type="transmembrane region" description="Helical" evidence="19">
    <location>
        <begin position="647"/>
        <end position="667"/>
    </location>
</feature>
<dbReference type="Proteomes" id="UP000075884">
    <property type="component" value="Unassembled WGS sequence"/>
</dbReference>
<comment type="pathway">
    <text evidence="2">Protein modification; protein glycosylation.</text>
</comment>
<accession>A0A182NV70</accession>
<keyword evidence="8" id="KW-0677">Repeat</keyword>
<evidence type="ECO:0000256" key="15">
    <source>
        <dbReference type="ARBA" id="ARBA00061810"/>
    </source>
</evidence>
<feature type="domain" description="MIR" evidence="20">
    <location>
        <begin position="503"/>
        <end position="561"/>
    </location>
</feature>
<organism evidence="21 22">
    <name type="scientific">Anopheles dirus</name>
    <dbReference type="NCBI Taxonomy" id="7168"/>
    <lineage>
        <taxon>Eukaryota</taxon>
        <taxon>Metazoa</taxon>
        <taxon>Ecdysozoa</taxon>
        <taxon>Arthropoda</taxon>
        <taxon>Hexapoda</taxon>
        <taxon>Insecta</taxon>
        <taxon>Pterygota</taxon>
        <taxon>Neoptera</taxon>
        <taxon>Endopterygota</taxon>
        <taxon>Diptera</taxon>
        <taxon>Nematocera</taxon>
        <taxon>Culicoidea</taxon>
        <taxon>Culicidae</taxon>
        <taxon>Anophelinae</taxon>
        <taxon>Anopheles</taxon>
    </lineage>
</organism>
<keyword evidence="10 19" id="KW-1133">Transmembrane helix</keyword>
<evidence type="ECO:0000256" key="3">
    <source>
        <dbReference type="ARBA" id="ARBA00007222"/>
    </source>
</evidence>
<feature type="compositionally biased region" description="Basic and acidic residues" evidence="18">
    <location>
        <begin position="28"/>
        <end position="49"/>
    </location>
</feature>
<proteinExistence type="inferred from homology"/>
<evidence type="ECO:0000256" key="12">
    <source>
        <dbReference type="ARBA" id="ARBA00045085"/>
    </source>
</evidence>
<dbReference type="GO" id="GO:0004169">
    <property type="term" value="F:dolichyl-phosphate-mannose-protein mannosyltransferase activity"/>
    <property type="evidence" value="ECO:0007669"/>
    <property type="project" value="UniProtKB-EC"/>
</dbReference>
<dbReference type="SUPFAM" id="SSF82109">
    <property type="entry name" value="MIR domain"/>
    <property type="match status" value="1"/>
</dbReference>
<dbReference type="Pfam" id="PF02815">
    <property type="entry name" value="MIR"/>
    <property type="match status" value="1"/>
</dbReference>
<comment type="subunit">
    <text evidence="15">Interacts with tw/POMT2.</text>
</comment>
<feature type="transmembrane region" description="Helical" evidence="19">
    <location>
        <begin position="205"/>
        <end position="223"/>
    </location>
</feature>
<keyword evidence="7 19" id="KW-0812">Transmembrane</keyword>
<keyword evidence="9" id="KW-0256">Endoplasmic reticulum</keyword>
<dbReference type="PANTHER" id="PTHR10050:SF51">
    <property type="entry name" value="PROTEIN O-MANNOSYL-TRANSFERASE 1"/>
    <property type="match status" value="1"/>
</dbReference>
<evidence type="ECO:0000256" key="11">
    <source>
        <dbReference type="ARBA" id="ARBA00023136"/>
    </source>
</evidence>
<dbReference type="Pfam" id="PF16192">
    <property type="entry name" value="PMT_4TMC"/>
    <property type="match status" value="1"/>
</dbReference>
<evidence type="ECO:0000256" key="10">
    <source>
        <dbReference type="ARBA" id="ARBA00022989"/>
    </source>
</evidence>
<evidence type="ECO:0000256" key="2">
    <source>
        <dbReference type="ARBA" id="ARBA00004922"/>
    </source>
</evidence>
<dbReference type="Gene3D" id="2.80.10.50">
    <property type="match status" value="1"/>
</dbReference>
<dbReference type="CDD" id="cd23281">
    <property type="entry name" value="beta-trefoil_MIR_POMT1"/>
    <property type="match status" value="1"/>
</dbReference>
<evidence type="ECO:0000256" key="17">
    <source>
        <dbReference type="ARBA" id="ARBA00079036"/>
    </source>
</evidence>
<dbReference type="GO" id="GO:0005789">
    <property type="term" value="C:endoplasmic reticulum membrane"/>
    <property type="evidence" value="ECO:0007669"/>
    <property type="project" value="UniProtKB-SubCell"/>
</dbReference>
<evidence type="ECO:0000256" key="7">
    <source>
        <dbReference type="ARBA" id="ARBA00022692"/>
    </source>
</evidence>
<reference evidence="22" key="1">
    <citation type="submission" date="2013-03" db="EMBL/GenBank/DDBJ databases">
        <title>The Genome Sequence of Anopheles dirus WRAIR2.</title>
        <authorList>
            <consortium name="The Broad Institute Genomics Platform"/>
            <person name="Neafsey D.E."/>
            <person name="Walton C."/>
            <person name="Walker B."/>
            <person name="Young S.K."/>
            <person name="Zeng Q."/>
            <person name="Gargeya S."/>
            <person name="Fitzgerald M."/>
            <person name="Haas B."/>
            <person name="Abouelleil A."/>
            <person name="Allen A.W."/>
            <person name="Alvarado L."/>
            <person name="Arachchi H.M."/>
            <person name="Berlin A.M."/>
            <person name="Chapman S.B."/>
            <person name="Gainer-Dewar J."/>
            <person name="Goldberg J."/>
            <person name="Griggs A."/>
            <person name="Gujja S."/>
            <person name="Hansen M."/>
            <person name="Howarth C."/>
            <person name="Imamovic A."/>
            <person name="Ireland A."/>
            <person name="Larimer J."/>
            <person name="McCowan C."/>
            <person name="Murphy C."/>
            <person name="Pearson M."/>
            <person name="Poon T.W."/>
            <person name="Priest M."/>
            <person name="Roberts A."/>
            <person name="Saif S."/>
            <person name="Shea T."/>
            <person name="Sisk P."/>
            <person name="Sykes S."/>
            <person name="Wortman J."/>
            <person name="Nusbaum C."/>
            <person name="Birren B."/>
        </authorList>
    </citation>
    <scope>NUCLEOTIDE SEQUENCE [LARGE SCALE GENOMIC DNA]</scope>
    <source>
        <strain evidence="22">WRAIR2</strain>
    </source>
</reference>
<evidence type="ECO:0000259" key="20">
    <source>
        <dbReference type="PROSITE" id="PS50919"/>
    </source>
</evidence>
<comment type="subcellular location">
    <subcellularLocation>
        <location evidence="1">Endoplasmic reticulum membrane</location>
        <topology evidence="1">Multi-pass membrane protein</topology>
    </subcellularLocation>
</comment>